<dbReference type="SUPFAM" id="SSF55874">
    <property type="entry name" value="ATPase domain of HSP90 chaperone/DNA topoisomerase II/histidine kinase"/>
    <property type="match status" value="1"/>
</dbReference>
<dbReference type="InterPro" id="IPR036097">
    <property type="entry name" value="HisK_dim/P_sf"/>
</dbReference>
<dbReference type="PROSITE" id="PS50109">
    <property type="entry name" value="HIS_KIN"/>
    <property type="match status" value="1"/>
</dbReference>
<evidence type="ECO:0000313" key="13">
    <source>
        <dbReference type="EMBL" id="ATQ69203.1"/>
    </source>
</evidence>
<dbReference type="CDD" id="cd00082">
    <property type="entry name" value="HisKA"/>
    <property type="match status" value="1"/>
</dbReference>
<evidence type="ECO:0000256" key="3">
    <source>
        <dbReference type="ARBA" id="ARBA00012438"/>
    </source>
</evidence>
<keyword evidence="6" id="KW-0808">Transferase</keyword>
<evidence type="ECO:0000256" key="10">
    <source>
        <dbReference type="ARBA" id="ARBA00023012"/>
    </source>
</evidence>
<dbReference type="InterPro" id="IPR005467">
    <property type="entry name" value="His_kinase_dom"/>
</dbReference>
<dbReference type="EC" id="2.7.13.3" evidence="3"/>
<evidence type="ECO:0000256" key="11">
    <source>
        <dbReference type="ARBA" id="ARBA00023136"/>
    </source>
</evidence>
<keyword evidence="7" id="KW-0547">Nucleotide-binding</keyword>
<dbReference type="Pfam" id="PF02518">
    <property type="entry name" value="HATPase_c"/>
    <property type="match status" value="1"/>
</dbReference>
<dbReference type="PANTHER" id="PTHR45453">
    <property type="entry name" value="PHOSPHATE REGULON SENSOR PROTEIN PHOR"/>
    <property type="match status" value="1"/>
</dbReference>
<dbReference type="GO" id="GO:0004721">
    <property type="term" value="F:phosphoprotein phosphatase activity"/>
    <property type="evidence" value="ECO:0007669"/>
    <property type="project" value="TreeGrafter"/>
</dbReference>
<dbReference type="InterPro" id="IPR035965">
    <property type="entry name" value="PAS-like_dom_sf"/>
</dbReference>
<dbReference type="InterPro" id="IPR003661">
    <property type="entry name" value="HisK_dim/P_dom"/>
</dbReference>
<dbReference type="RefSeq" id="WP_003611746.1">
    <property type="nucleotide sequence ID" value="NZ_ADVE02000001.1"/>
</dbReference>
<dbReference type="Gene3D" id="3.30.450.20">
    <property type="entry name" value="PAS domain"/>
    <property type="match status" value="1"/>
</dbReference>
<reference evidence="14" key="1">
    <citation type="submission" date="2017-10" db="EMBL/GenBank/DDBJ databases">
        <title>Completed PacBio SMRT sequence of Methylosinus trichosporium OB3b reveals presence of a third large plasmid.</title>
        <authorList>
            <person name="Charles T.C."/>
            <person name="Lynch M.D.J."/>
            <person name="Heil J.R."/>
            <person name="Cheng J."/>
        </authorList>
    </citation>
    <scope>NUCLEOTIDE SEQUENCE [LARGE SCALE GENOMIC DNA]</scope>
    <source>
        <strain evidence="14">OB3b</strain>
    </source>
</reference>
<dbReference type="GO" id="GO:0005524">
    <property type="term" value="F:ATP binding"/>
    <property type="evidence" value="ECO:0007669"/>
    <property type="project" value="UniProtKB-KW"/>
</dbReference>
<feature type="domain" description="Histidine kinase" evidence="12">
    <location>
        <begin position="130"/>
        <end position="345"/>
    </location>
</feature>
<evidence type="ECO:0000256" key="6">
    <source>
        <dbReference type="ARBA" id="ARBA00022679"/>
    </source>
</evidence>
<dbReference type="EMBL" id="CP023737">
    <property type="protein sequence ID" value="ATQ69203.1"/>
    <property type="molecule type" value="Genomic_DNA"/>
</dbReference>
<keyword evidence="10" id="KW-0902">Two-component regulatory system</keyword>
<dbReference type="InterPro" id="IPR004358">
    <property type="entry name" value="Sig_transdc_His_kin-like_C"/>
</dbReference>
<evidence type="ECO:0000256" key="5">
    <source>
        <dbReference type="ARBA" id="ARBA00022553"/>
    </source>
</evidence>
<organism evidence="13 14">
    <name type="scientific">Methylosinus trichosporium (strain ATCC 35070 / NCIMB 11131 / UNIQEM 75 / OB3b)</name>
    <dbReference type="NCBI Taxonomy" id="595536"/>
    <lineage>
        <taxon>Bacteria</taxon>
        <taxon>Pseudomonadati</taxon>
        <taxon>Pseudomonadota</taxon>
        <taxon>Alphaproteobacteria</taxon>
        <taxon>Hyphomicrobiales</taxon>
        <taxon>Methylocystaceae</taxon>
        <taxon>Methylosinus</taxon>
    </lineage>
</organism>
<comment type="subcellular location">
    <subcellularLocation>
        <location evidence="2">Cell membrane</location>
    </subcellularLocation>
</comment>
<evidence type="ECO:0000256" key="4">
    <source>
        <dbReference type="ARBA" id="ARBA00022475"/>
    </source>
</evidence>
<dbReference type="PANTHER" id="PTHR45453:SF1">
    <property type="entry name" value="PHOSPHATE REGULON SENSOR PROTEIN PHOR"/>
    <property type="match status" value="1"/>
</dbReference>
<evidence type="ECO:0000259" key="12">
    <source>
        <dbReference type="PROSITE" id="PS50109"/>
    </source>
</evidence>
<keyword evidence="14" id="KW-1185">Reference proteome</keyword>
<sequence length="352" mass="38516">MSDLRRRYQGEALLGLVIDALPEAVFVIDSEARIVAANRSARSVLPSLRVNDPLARSLRSPDVLDALERVLRGGAPEKVIWVERLPVECWFEVHIAPLRLDGYENAAVASLRDLTESRRVERMRVDFVANASHELRTPLASLLGFVETLQGPARDDAKARERFLSIMREQAQRMSRLVDDLLSLSRIEQHLHLRPDTPVDLAILVAHIVDTLGPMAEDSGIELKLDATGPVVVPGDRDELARVAENLIENAIKYGAGPVEISLAPLGASAVFSVRDHGPGISPEHLPRLTERFYRVDAGKSRAKGGTGLGLAIVKHIVARHRGRLAIDSAPDKGATFRVFLPLAEAEKADGV</sequence>
<dbReference type="AlphaFoldDB" id="A0A2D2D2H9"/>
<keyword evidence="11" id="KW-0472">Membrane</keyword>
<keyword evidence="4" id="KW-1003">Cell membrane</keyword>
<evidence type="ECO:0000256" key="1">
    <source>
        <dbReference type="ARBA" id="ARBA00000085"/>
    </source>
</evidence>
<protein>
    <recommendedName>
        <fullName evidence="3">histidine kinase</fullName>
        <ecNumber evidence="3">2.7.13.3</ecNumber>
    </recommendedName>
</protein>
<keyword evidence="9" id="KW-0067">ATP-binding</keyword>
<dbReference type="InterPro" id="IPR050351">
    <property type="entry name" value="BphY/WalK/GraS-like"/>
</dbReference>
<dbReference type="SUPFAM" id="SSF55785">
    <property type="entry name" value="PYP-like sensor domain (PAS domain)"/>
    <property type="match status" value="1"/>
</dbReference>
<dbReference type="SUPFAM" id="SSF47384">
    <property type="entry name" value="Homodimeric domain of signal transducing histidine kinase"/>
    <property type="match status" value="1"/>
</dbReference>
<dbReference type="InterPro" id="IPR013656">
    <property type="entry name" value="PAS_4"/>
</dbReference>
<proteinExistence type="predicted"/>
<keyword evidence="8 13" id="KW-0418">Kinase</keyword>
<evidence type="ECO:0000256" key="2">
    <source>
        <dbReference type="ARBA" id="ARBA00004236"/>
    </source>
</evidence>
<dbReference type="Gene3D" id="1.10.287.130">
    <property type="match status" value="1"/>
</dbReference>
<dbReference type="Gene3D" id="3.30.565.10">
    <property type="entry name" value="Histidine kinase-like ATPase, C-terminal domain"/>
    <property type="match status" value="1"/>
</dbReference>
<evidence type="ECO:0000256" key="8">
    <source>
        <dbReference type="ARBA" id="ARBA00022777"/>
    </source>
</evidence>
<dbReference type="KEGG" id="mtw:CQW49_15925"/>
<dbReference type="GO" id="GO:0000155">
    <property type="term" value="F:phosphorelay sensor kinase activity"/>
    <property type="evidence" value="ECO:0007669"/>
    <property type="project" value="InterPro"/>
</dbReference>
<dbReference type="Pfam" id="PF00512">
    <property type="entry name" value="HisKA"/>
    <property type="match status" value="1"/>
</dbReference>
<dbReference type="STRING" id="595536.GCA_000178815_01996"/>
<dbReference type="FunFam" id="3.30.565.10:FF:000006">
    <property type="entry name" value="Sensor histidine kinase WalK"/>
    <property type="match status" value="1"/>
</dbReference>
<dbReference type="PRINTS" id="PR00344">
    <property type="entry name" value="BCTRLSENSOR"/>
</dbReference>
<dbReference type="SMART" id="SM00387">
    <property type="entry name" value="HATPase_c"/>
    <property type="match status" value="1"/>
</dbReference>
<gene>
    <name evidence="13" type="ORF">CQW49_15925</name>
</gene>
<dbReference type="Proteomes" id="UP000230709">
    <property type="component" value="Chromosome"/>
</dbReference>
<accession>A0A2D2D2H9</accession>
<dbReference type="InterPro" id="IPR003594">
    <property type="entry name" value="HATPase_dom"/>
</dbReference>
<name>A0A2D2D2H9_METT3</name>
<keyword evidence="5" id="KW-0597">Phosphoprotein</keyword>
<evidence type="ECO:0000313" key="14">
    <source>
        <dbReference type="Proteomes" id="UP000230709"/>
    </source>
</evidence>
<dbReference type="GO" id="GO:0016036">
    <property type="term" value="P:cellular response to phosphate starvation"/>
    <property type="evidence" value="ECO:0007669"/>
    <property type="project" value="TreeGrafter"/>
</dbReference>
<dbReference type="GO" id="GO:0005886">
    <property type="term" value="C:plasma membrane"/>
    <property type="evidence" value="ECO:0007669"/>
    <property type="project" value="UniProtKB-SubCell"/>
</dbReference>
<evidence type="ECO:0000256" key="7">
    <source>
        <dbReference type="ARBA" id="ARBA00022741"/>
    </source>
</evidence>
<dbReference type="SMART" id="SM00388">
    <property type="entry name" value="HisKA"/>
    <property type="match status" value="1"/>
</dbReference>
<comment type="catalytic activity">
    <reaction evidence="1">
        <text>ATP + protein L-histidine = ADP + protein N-phospho-L-histidine.</text>
        <dbReference type="EC" id="2.7.13.3"/>
    </reaction>
</comment>
<evidence type="ECO:0000256" key="9">
    <source>
        <dbReference type="ARBA" id="ARBA00022840"/>
    </source>
</evidence>
<dbReference type="FunFam" id="1.10.287.130:FF:000008">
    <property type="entry name" value="Two-component sensor histidine kinase"/>
    <property type="match status" value="1"/>
</dbReference>
<dbReference type="CDD" id="cd00075">
    <property type="entry name" value="HATPase"/>
    <property type="match status" value="1"/>
</dbReference>
<dbReference type="Pfam" id="PF08448">
    <property type="entry name" value="PAS_4"/>
    <property type="match status" value="1"/>
</dbReference>
<dbReference type="InterPro" id="IPR036890">
    <property type="entry name" value="HATPase_C_sf"/>
</dbReference>